<protein>
    <recommendedName>
        <fullName evidence="5">ABC transporter domain-containing protein</fullName>
    </recommendedName>
</protein>
<dbReference type="GO" id="GO:0016887">
    <property type="term" value="F:ATP hydrolysis activity"/>
    <property type="evidence" value="ECO:0007669"/>
    <property type="project" value="InterPro"/>
</dbReference>
<dbReference type="InterPro" id="IPR015860">
    <property type="entry name" value="ABC_transpr_TagH-like"/>
</dbReference>
<evidence type="ECO:0000313" key="6">
    <source>
        <dbReference type="EMBL" id="OGZ78308.1"/>
    </source>
</evidence>
<dbReference type="SMART" id="SM00382">
    <property type="entry name" value="AAA"/>
    <property type="match status" value="1"/>
</dbReference>
<proteinExistence type="inferred from homology"/>
<dbReference type="Pfam" id="PF00005">
    <property type="entry name" value="ABC_tran"/>
    <property type="match status" value="1"/>
</dbReference>
<dbReference type="PANTHER" id="PTHR46743:SF2">
    <property type="entry name" value="TEICHOIC ACIDS EXPORT ATP-BINDING PROTEIN TAGH"/>
    <property type="match status" value="1"/>
</dbReference>
<dbReference type="InterPro" id="IPR050683">
    <property type="entry name" value="Bact_Polysacc_Export_ATP-bd"/>
</dbReference>
<dbReference type="EMBL" id="MHPJ01000024">
    <property type="protein sequence ID" value="OGZ78308.1"/>
    <property type="molecule type" value="Genomic_DNA"/>
</dbReference>
<comment type="caution">
    <text evidence="6">The sequence shown here is derived from an EMBL/GenBank/DDBJ whole genome shotgun (WGS) entry which is preliminary data.</text>
</comment>
<dbReference type="Proteomes" id="UP000178650">
    <property type="component" value="Unassembled WGS sequence"/>
</dbReference>
<dbReference type="SUPFAM" id="SSF52540">
    <property type="entry name" value="P-loop containing nucleoside triphosphate hydrolases"/>
    <property type="match status" value="1"/>
</dbReference>
<evidence type="ECO:0000256" key="2">
    <source>
        <dbReference type="ARBA" id="ARBA00022448"/>
    </source>
</evidence>
<reference evidence="6 7" key="1">
    <citation type="journal article" date="2016" name="Nat. Commun.">
        <title>Thousands of microbial genomes shed light on interconnected biogeochemical processes in an aquifer system.</title>
        <authorList>
            <person name="Anantharaman K."/>
            <person name="Brown C.T."/>
            <person name="Hug L.A."/>
            <person name="Sharon I."/>
            <person name="Castelle C.J."/>
            <person name="Probst A.J."/>
            <person name="Thomas B.C."/>
            <person name="Singh A."/>
            <person name="Wilkins M.J."/>
            <person name="Karaoz U."/>
            <person name="Brodie E.L."/>
            <person name="Williams K.H."/>
            <person name="Hubbard S.S."/>
            <person name="Banfield J.F."/>
        </authorList>
    </citation>
    <scope>NUCLEOTIDE SEQUENCE [LARGE SCALE GENOMIC DNA]</scope>
</reference>
<organism evidence="6 7">
    <name type="scientific">Candidatus Staskawiczbacteria bacterium RIFOXYB1_FULL_37_44</name>
    <dbReference type="NCBI Taxonomy" id="1802223"/>
    <lineage>
        <taxon>Bacteria</taxon>
        <taxon>Candidatus Staskawicziibacteriota</taxon>
    </lineage>
</organism>
<evidence type="ECO:0000259" key="5">
    <source>
        <dbReference type="PROSITE" id="PS50893"/>
    </source>
</evidence>
<feature type="domain" description="ABC transporter" evidence="5">
    <location>
        <begin position="29"/>
        <end position="248"/>
    </location>
</feature>
<dbReference type="STRING" id="1802223.A2358_00900"/>
<dbReference type="PANTHER" id="PTHR46743">
    <property type="entry name" value="TEICHOIC ACIDS EXPORT ATP-BINDING PROTEIN TAGH"/>
    <property type="match status" value="1"/>
</dbReference>
<gene>
    <name evidence="6" type="ORF">A2358_00900</name>
</gene>
<dbReference type="Gene3D" id="3.40.50.300">
    <property type="entry name" value="P-loop containing nucleotide triphosphate hydrolases"/>
    <property type="match status" value="1"/>
</dbReference>
<keyword evidence="2" id="KW-0813">Transport</keyword>
<dbReference type="CDD" id="cd03220">
    <property type="entry name" value="ABC_KpsT_Wzt"/>
    <property type="match status" value="1"/>
</dbReference>
<dbReference type="GO" id="GO:0140359">
    <property type="term" value="F:ABC-type transporter activity"/>
    <property type="evidence" value="ECO:0007669"/>
    <property type="project" value="InterPro"/>
</dbReference>
<dbReference type="InterPro" id="IPR027417">
    <property type="entry name" value="P-loop_NTPase"/>
</dbReference>
<dbReference type="AlphaFoldDB" id="A0A1G2IVY4"/>
<evidence type="ECO:0000313" key="7">
    <source>
        <dbReference type="Proteomes" id="UP000178650"/>
    </source>
</evidence>
<evidence type="ECO:0000256" key="1">
    <source>
        <dbReference type="ARBA" id="ARBA00005417"/>
    </source>
</evidence>
<evidence type="ECO:0000256" key="3">
    <source>
        <dbReference type="ARBA" id="ARBA00022741"/>
    </source>
</evidence>
<sequence>MTASIMRIEAKNVSKKFNIDYRKDEGVLAKLLEVLSGRKERRERIALKDVSFSARSGEVVGIIGKNGAGKSTLLKIIAGIYQASEGYVKTNGTFVYLTSLGLGLERKLTMRENIYLAGSIMGLEQKEIKQKFNQIVDFSGLSDFVDFKVYQFSTGMVSRLNFSITFFCIKHKNPEILLIDEVFGSGGDADFEEKASKKMEELIKGGATVVIASHDLQIIEKYCNKVLWLENGKALSYGESVETIKKYIKS</sequence>
<name>A0A1G2IVY4_9BACT</name>
<dbReference type="InterPro" id="IPR003439">
    <property type="entry name" value="ABC_transporter-like_ATP-bd"/>
</dbReference>
<dbReference type="GO" id="GO:0005524">
    <property type="term" value="F:ATP binding"/>
    <property type="evidence" value="ECO:0007669"/>
    <property type="project" value="UniProtKB-KW"/>
</dbReference>
<comment type="similarity">
    <text evidence="1">Belongs to the ABC transporter superfamily.</text>
</comment>
<keyword evidence="3" id="KW-0547">Nucleotide-binding</keyword>
<accession>A0A1G2IVY4</accession>
<evidence type="ECO:0000256" key="4">
    <source>
        <dbReference type="ARBA" id="ARBA00022840"/>
    </source>
</evidence>
<dbReference type="PROSITE" id="PS50893">
    <property type="entry name" value="ABC_TRANSPORTER_2"/>
    <property type="match status" value="1"/>
</dbReference>
<dbReference type="GO" id="GO:0016020">
    <property type="term" value="C:membrane"/>
    <property type="evidence" value="ECO:0007669"/>
    <property type="project" value="InterPro"/>
</dbReference>
<dbReference type="InterPro" id="IPR003593">
    <property type="entry name" value="AAA+_ATPase"/>
</dbReference>
<keyword evidence="4" id="KW-0067">ATP-binding</keyword>